<dbReference type="CDD" id="cd02440">
    <property type="entry name" value="AdoMet_MTases"/>
    <property type="match status" value="1"/>
</dbReference>
<dbReference type="EMBL" id="AXCY01000088">
    <property type="protein sequence ID" value="KGM09563.1"/>
    <property type="molecule type" value="Genomic_DNA"/>
</dbReference>
<evidence type="ECO:0000313" key="6">
    <source>
        <dbReference type="Proteomes" id="UP000029839"/>
    </source>
</evidence>
<reference evidence="5 6" key="2">
    <citation type="journal article" date="2015" name="Stand. Genomic Sci.">
        <title>Draft genome sequence of Cellulomonas carbonis T26(T) and comparative analysis of six Cellulomonas genomes.</title>
        <authorList>
            <person name="Zhuang W."/>
            <person name="Zhang S."/>
            <person name="Xia X."/>
            <person name="Wang G."/>
        </authorList>
    </citation>
    <scope>NUCLEOTIDE SEQUENCE [LARGE SCALE GENOMIC DNA]</scope>
    <source>
        <strain evidence="5 6">T26</strain>
    </source>
</reference>
<dbReference type="SUPFAM" id="SSF53335">
    <property type="entry name" value="S-adenosyl-L-methionine-dependent methyltransferases"/>
    <property type="match status" value="1"/>
</dbReference>
<dbReference type="Pfam" id="PF13649">
    <property type="entry name" value="Methyltransf_25"/>
    <property type="match status" value="1"/>
</dbReference>
<name>A0A0A0BM19_9CELL</name>
<keyword evidence="2 5" id="KW-0808">Transferase</keyword>
<dbReference type="GO" id="GO:0008168">
    <property type="term" value="F:methyltransferase activity"/>
    <property type="evidence" value="ECO:0007669"/>
    <property type="project" value="UniProtKB-KW"/>
</dbReference>
<dbReference type="GO" id="GO:0032259">
    <property type="term" value="P:methylation"/>
    <property type="evidence" value="ECO:0007669"/>
    <property type="project" value="UniProtKB-KW"/>
</dbReference>
<evidence type="ECO:0000256" key="1">
    <source>
        <dbReference type="ARBA" id="ARBA00022603"/>
    </source>
</evidence>
<proteinExistence type="predicted"/>
<comment type="caution">
    <text evidence="5">The sequence shown here is derived from an EMBL/GenBank/DDBJ whole genome shotgun (WGS) entry which is preliminary data.</text>
</comment>
<protein>
    <submittedName>
        <fullName evidence="5">Methyltransferase type 12</fullName>
    </submittedName>
</protein>
<dbReference type="PANTHER" id="PTHR43464:SF19">
    <property type="entry name" value="UBIQUINONE BIOSYNTHESIS O-METHYLTRANSFERASE, MITOCHONDRIAL"/>
    <property type="match status" value="1"/>
</dbReference>
<evidence type="ECO:0000256" key="3">
    <source>
        <dbReference type="ARBA" id="ARBA00022691"/>
    </source>
</evidence>
<organism evidence="5 6">
    <name type="scientific">Cellulomonas carbonis T26</name>
    <dbReference type="NCBI Taxonomy" id="947969"/>
    <lineage>
        <taxon>Bacteria</taxon>
        <taxon>Bacillati</taxon>
        <taxon>Actinomycetota</taxon>
        <taxon>Actinomycetes</taxon>
        <taxon>Micrococcales</taxon>
        <taxon>Cellulomonadaceae</taxon>
        <taxon>Cellulomonas</taxon>
    </lineage>
</organism>
<dbReference type="PANTHER" id="PTHR43464">
    <property type="entry name" value="METHYLTRANSFERASE"/>
    <property type="match status" value="1"/>
</dbReference>
<reference evidence="5 6" key="1">
    <citation type="submission" date="2013-08" db="EMBL/GenBank/DDBJ databases">
        <title>Genome sequencing of Cellulomonas carbonis T26.</title>
        <authorList>
            <person name="Chen F."/>
            <person name="Li Y."/>
            <person name="Wang G."/>
        </authorList>
    </citation>
    <scope>NUCLEOTIDE SEQUENCE [LARGE SCALE GENOMIC DNA]</scope>
    <source>
        <strain evidence="5 6">T26</strain>
    </source>
</reference>
<evidence type="ECO:0000256" key="2">
    <source>
        <dbReference type="ARBA" id="ARBA00022679"/>
    </source>
</evidence>
<dbReference type="InterPro" id="IPR029063">
    <property type="entry name" value="SAM-dependent_MTases_sf"/>
</dbReference>
<dbReference type="InterPro" id="IPR041698">
    <property type="entry name" value="Methyltransf_25"/>
</dbReference>
<keyword evidence="6" id="KW-1185">Reference proteome</keyword>
<gene>
    <name evidence="5" type="ORF">N868_01430</name>
</gene>
<evidence type="ECO:0000259" key="4">
    <source>
        <dbReference type="Pfam" id="PF13649"/>
    </source>
</evidence>
<dbReference type="Proteomes" id="UP000029839">
    <property type="component" value="Unassembled WGS sequence"/>
</dbReference>
<dbReference type="OrthoDB" id="9805171at2"/>
<feature type="domain" description="Methyltransferase" evidence="4">
    <location>
        <begin position="60"/>
        <end position="158"/>
    </location>
</feature>
<dbReference type="AlphaFoldDB" id="A0A0A0BM19"/>
<sequence>MLALVPTPDRSTADAERTRDYYDRLGRLEEDRLVQDVAGRVSFEVHRRLLAEHVRAGDRVLEIGAGPGRFTAELARLGARVVVTDLSPVQLDLNRENLTGTADEGNVERRELLDVCDLSRYDDYEFDVVVAYGGPLSYAFEAEESAVRGLLRVTRSGGRVLASVMSMLGTWRHAPAGVTALAEALGEDVNDRVLATGDLRHVGGEHQCRMFRAHEVVDLVERAGGHVLATSASNWASLADPDVLGRVEADPDRWARFLDHEVQACREPGALDGGTHVLVAAEPRP</sequence>
<dbReference type="Gene3D" id="3.40.50.150">
    <property type="entry name" value="Vaccinia Virus protein VP39"/>
    <property type="match status" value="1"/>
</dbReference>
<evidence type="ECO:0000313" key="5">
    <source>
        <dbReference type="EMBL" id="KGM09563.1"/>
    </source>
</evidence>
<keyword evidence="3" id="KW-0949">S-adenosyl-L-methionine</keyword>
<keyword evidence="1 5" id="KW-0489">Methyltransferase</keyword>
<accession>A0A0A0BM19</accession>